<protein>
    <submittedName>
        <fullName evidence="3">Uncharacterized protein</fullName>
    </submittedName>
</protein>
<evidence type="ECO:0000256" key="1">
    <source>
        <dbReference type="SAM" id="Coils"/>
    </source>
</evidence>
<feature type="region of interest" description="Disordered" evidence="2">
    <location>
        <begin position="418"/>
        <end position="463"/>
    </location>
</feature>
<sequence length="463" mass="51922">MSGRKRIQVDESEWYRIQRKAQKLKEVQRNLPRLLDDVRAQTRADIDRTFAAVEERGRRQDQVIQGLSAQTRQLEADTSRRLQEQARELRGALDETAGRIQEETRQRLAEQQQTFRREMSAERAERRTEMARLSEKVDVLEQDRAMAEETVRAWLSDSRAMAGLIAETLPHERYAPGDLERLTSRLSTAERNATEGRFDAGLAVAQEAYHSLSELRLDIEQRELDRCSAQTAAVEALVRIEKLIEGNKERPVIGPDGAALPGYKLDVAYWAEGELDELGETTLRALSRARDDRSDVDELRGLREQAPLLEGALEDVVERAGMRQLASQIRVNLADAVAQTLGDYAYYDLVDGEYQDADPRGAYYAKLRHDNGNEIVVDISQAQRDSGECVIRVHSYDYDVTAEADLTARARAIGQGLEAQGHQVSEPVGEQGVPDEALRRRVGQPRAGESASASESESRPGSA</sequence>
<name>A0AAU2JL17_9ACTN</name>
<dbReference type="EMBL" id="CP108264">
    <property type="protein sequence ID" value="WTU72667.1"/>
    <property type="molecule type" value="Genomic_DNA"/>
</dbReference>
<organism evidence="3">
    <name type="scientific">Streptomyces sp. NBC_00049</name>
    <dbReference type="NCBI Taxonomy" id="2903617"/>
    <lineage>
        <taxon>Bacteria</taxon>
        <taxon>Bacillati</taxon>
        <taxon>Actinomycetota</taxon>
        <taxon>Actinomycetes</taxon>
        <taxon>Kitasatosporales</taxon>
        <taxon>Streptomycetaceae</taxon>
        <taxon>Streptomyces</taxon>
    </lineage>
</organism>
<proteinExistence type="predicted"/>
<feature type="coiled-coil region" evidence="1">
    <location>
        <begin position="79"/>
        <end position="150"/>
    </location>
</feature>
<dbReference type="AlphaFoldDB" id="A0AAU2JL17"/>
<evidence type="ECO:0000256" key="2">
    <source>
        <dbReference type="SAM" id="MobiDB-lite"/>
    </source>
</evidence>
<reference evidence="3" key="1">
    <citation type="submission" date="2022-10" db="EMBL/GenBank/DDBJ databases">
        <title>The complete genomes of actinobacterial strains from the NBC collection.</title>
        <authorList>
            <person name="Joergensen T.S."/>
            <person name="Alvarez Arevalo M."/>
            <person name="Sterndorff E.B."/>
            <person name="Faurdal D."/>
            <person name="Vuksanovic O."/>
            <person name="Mourched A.-S."/>
            <person name="Charusanti P."/>
            <person name="Shaw S."/>
            <person name="Blin K."/>
            <person name="Weber T."/>
        </authorList>
    </citation>
    <scope>NUCLEOTIDE SEQUENCE</scope>
    <source>
        <strain evidence="3">NBC_00049</strain>
    </source>
</reference>
<keyword evidence="1" id="KW-0175">Coiled coil</keyword>
<accession>A0AAU2JL17</accession>
<gene>
    <name evidence="3" type="ORF">OG327_04535</name>
</gene>
<feature type="compositionally biased region" description="Low complexity" evidence="2">
    <location>
        <begin position="445"/>
        <end position="463"/>
    </location>
</feature>
<evidence type="ECO:0000313" key="3">
    <source>
        <dbReference type="EMBL" id="WTU72667.1"/>
    </source>
</evidence>